<accession>A0ABX7PE08</accession>
<feature type="region of interest" description="Disordered" evidence="1">
    <location>
        <begin position="26"/>
        <end position="51"/>
    </location>
</feature>
<feature type="compositionally biased region" description="Pro residues" evidence="1">
    <location>
        <begin position="29"/>
        <end position="45"/>
    </location>
</feature>
<evidence type="ECO:0000256" key="1">
    <source>
        <dbReference type="SAM" id="MobiDB-lite"/>
    </source>
</evidence>
<dbReference type="EMBL" id="CP071090">
    <property type="protein sequence ID" value="QSQ28588.1"/>
    <property type="molecule type" value="Genomic_DNA"/>
</dbReference>
<organism evidence="2 3">
    <name type="scientific">Pyxidicoccus parkwayensis</name>
    <dbReference type="NCBI Taxonomy" id="2813578"/>
    <lineage>
        <taxon>Bacteria</taxon>
        <taxon>Pseudomonadati</taxon>
        <taxon>Myxococcota</taxon>
        <taxon>Myxococcia</taxon>
        <taxon>Myxococcales</taxon>
        <taxon>Cystobacterineae</taxon>
        <taxon>Myxococcaceae</taxon>
        <taxon>Pyxidicoccus</taxon>
    </lineage>
</organism>
<evidence type="ECO:0000313" key="3">
    <source>
        <dbReference type="Proteomes" id="UP000662747"/>
    </source>
</evidence>
<dbReference type="Proteomes" id="UP000662747">
    <property type="component" value="Chromosome"/>
</dbReference>
<reference evidence="2 3" key="1">
    <citation type="submission" date="2021-02" db="EMBL/GenBank/DDBJ databases">
        <title>De Novo genome assembly of isolated myxobacteria.</title>
        <authorList>
            <person name="Stevens D.C."/>
        </authorList>
    </citation>
    <scope>NUCLEOTIDE SEQUENCE [LARGE SCALE GENOMIC DNA]</scope>
    <source>
        <strain evidence="3">SCPEA02</strain>
    </source>
</reference>
<feature type="region of interest" description="Disordered" evidence="1">
    <location>
        <begin position="115"/>
        <end position="148"/>
    </location>
</feature>
<feature type="compositionally biased region" description="Acidic residues" evidence="1">
    <location>
        <begin position="122"/>
        <end position="131"/>
    </location>
</feature>
<sequence length="148" mass="16697">MRGMRIALLLVGGLLLAPGCVVHTRPLPRSAPRPQPPPPPPPPRPSAMSYNEAVDLGYGQCRSRRYECRLKDAHRTGNDVWKVKYEVFGPGPAKGHLHLDFDAWSRNLLKVDDKVKARRGDWDDDNDWDDDDHGHGRGKKKGHAHRDD</sequence>
<feature type="compositionally biased region" description="Basic residues" evidence="1">
    <location>
        <begin position="136"/>
        <end position="148"/>
    </location>
</feature>
<proteinExistence type="predicted"/>
<keyword evidence="3" id="KW-1185">Reference proteome</keyword>
<protein>
    <recommendedName>
        <fullName evidence="4">Lipoprotein</fullName>
    </recommendedName>
</protein>
<evidence type="ECO:0000313" key="2">
    <source>
        <dbReference type="EMBL" id="QSQ28588.1"/>
    </source>
</evidence>
<gene>
    <name evidence="2" type="ORF">JY651_49250</name>
</gene>
<evidence type="ECO:0008006" key="4">
    <source>
        <dbReference type="Google" id="ProtNLM"/>
    </source>
</evidence>
<name>A0ABX7PE08_9BACT</name>